<protein>
    <submittedName>
        <fullName evidence="2">28143_t:CDS:1</fullName>
    </submittedName>
</protein>
<name>A0A9N9HMU1_9GLOM</name>
<sequence>MEVIEIKNLERSFYDSFLFSWKWYLSSWKWSLSLRGNGLFLRGNDLSLFVEMISLSSWKCFGHVHFDSKEIAENFYGTVQENTFTVYDQELDKRIEMYFLPSRPYENSNEERNFDENRRSTVESNRRPNQRSSPSLTVSNFTEAPALSLSTRLSHSETTPELPLTETTYSRTVKTSGVAVSQQIVDAPSLTVTEAPGLPLAKTTQSRTVESSGVAPLTAQQILDLRFNKLFQICQNTNTKLCQINAE</sequence>
<dbReference type="EMBL" id="CAJVPY010008484">
    <property type="protein sequence ID" value="CAG8696661.1"/>
    <property type="molecule type" value="Genomic_DNA"/>
</dbReference>
<feature type="compositionally biased region" description="Basic and acidic residues" evidence="1">
    <location>
        <begin position="109"/>
        <end position="126"/>
    </location>
</feature>
<keyword evidence="3" id="KW-1185">Reference proteome</keyword>
<proteinExistence type="predicted"/>
<organism evidence="2 3">
    <name type="scientific">Dentiscutata erythropus</name>
    <dbReference type="NCBI Taxonomy" id="1348616"/>
    <lineage>
        <taxon>Eukaryota</taxon>
        <taxon>Fungi</taxon>
        <taxon>Fungi incertae sedis</taxon>
        <taxon>Mucoromycota</taxon>
        <taxon>Glomeromycotina</taxon>
        <taxon>Glomeromycetes</taxon>
        <taxon>Diversisporales</taxon>
        <taxon>Gigasporaceae</taxon>
        <taxon>Dentiscutata</taxon>
    </lineage>
</organism>
<evidence type="ECO:0000313" key="3">
    <source>
        <dbReference type="Proteomes" id="UP000789405"/>
    </source>
</evidence>
<accession>A0A9N9HMU1</accession>
<dbReference type="Proteomes" id="UP000789405">
    <property type="component" value="Unassembled WGS sequence"/>
</dbReference>
<feature type="region of interest" description="Disordered" evidence="1">
    <location>
        <begin position="106"/>
        <end position="138"/>
    </location>
</feature>
<reference evidence="2" key="1">
    <citation type="submission" date="2021-06" db="EMBL/GenBank/DDBJ databases">
        <authorList>
            <person name="Kallberg Y."/>
            <person name="Tangrot J."/>
            <person name="Rosling A."/>
        </authorList>
    </citation>
    <scope>NUCLEOTIDE SEQUENCE</scope>
    <source>
        <strain evidence="2">MA453B</strain>
    </source>
</reference>
<dbReference type="AlphaFoldDB" id="A0A9N9HMU1"/>
<evidence type="ECO:0000256" key="1">
    <source>
        <dbReference type="SAM" id="MobiDB-lite"/>
    </source>
</evidence>
<evidence type="ECO:0000313" key="2">
    <source>
        <dbReference type="EMBL" id="CAG8696661.1"/>
    </source>
</evidence>
<gene>
    <name evidence="2" type="ORF">DERYTH_LOCUS12721</name>
</gene>
<comment type="caution">
    <text evidence="2">The sequence shown here is derived from an EMBL/GenBank/DDBJ whole genome shotgun (WGS) entry which is preliminary data.</text>
</comment>